<keyword evidence="5" id="KW-1185">Reference proteome</keyword>
<name>A0A7X0HSN9_9BACI</name>
<dbReference type="InterPro" id="IPR011051">
    <property type="entry name" value="RmlC_Cupin_sf"/>
</dbReference>
<feature type="domain" description="Cupin type-2" evidence="3">
    <location>
        <begin position="105"/>
        <end position="169"/>
    </location>
</feature>
<keyword evidence="2 4" id="KW-0560">Oxidoreductase</keyword>
<dbReference type="InterPro" id="IPR013096">
    <property type="entry name" value="Cupin_2"/>
</dbReference>
<accession>A0A7X0HSN9</accession>
<dbReference type="Gene3D" id="2.60.120.10">
    <property type="entry name" value="Jelly Rolls"/>
    <property type="match status" value="1"/>
</dbReference>
<dbReference type="InterPro" id="IPR014710">
    <property type="entry name" value="RmlC-like_jellyroll"/>
</dbReference>
<evidence type="ECO:0000256" key="1">
    <source>
        <dbReference type="ARBA" id="ARBA00022964"/>
    </source>
</evidence>
<dbReference type="CDD" id="cd02216">
    <property type="entry name" value="cupin_GDO-like_N"/>
    <property type="match status" value="1"/>
</dbReference>
<dbReference type="PANTHER" id="PTHR41517:SF1">
    <property type="entry name" value="CUPIN"/>
    <property type="match status" value="1"/>
</dbReference>
<dbReference type="RefSeq" id="WP_184526831.1">
    <property type="nucleotide sequence ID" value="NZ_JACHGK010000009.1"/>
</dbReference>
<dbReference type="InterPro" id="IPR047183">
    <property type="entry name" value="GDO-like"/>
</dbReference>
<dbReference type="EMBL" id="JACHGK010000009">
    <property type="protein sequence ID" value="MBB6446122.1"/>
    <property type="molecule type" value="Genomic_DNA"/>
</dbReference>
<dbReference type="GO" id="GO:0047922">
    <property type="term" value="F:gentisate 1,2-dioxygenase activity"/>
    <property type="evidence" value="ECO:0007669"/>
    <property type="project" value="UniProtKB-EC"/>
</dbReference>
<keyword evidence="1 4" id="KW-0223">Dioxygenase</keyword>
<evidence type="ECO:0000313" key="5">
    <source>
        <dbReference type="Proteomes" id="UP000531594"/>
    </source>
</evidence>
<evidence type="ECO:0000256" key="2">
    <source>
        <dbReference type="ARBA" id="ARBA00023002"/>
    </source>
</evidence>
<gene>
    <name evidence="4" type="ORF">HNR53_002772</name>
</gene>
<dbReference type="EC" id="1.13.11.4" evidence="4"/>
<sequence>MGETNEFMKSQIVKDFTRDIQQYHLGPLWEAIPDLMKQTPEPQAQAYLWKGELIKKKLMEAAEIFTPERGGERRAIYFQNPGLTYREPWGWASTTQTVYAAAQLLLPGEKAPSHRHSQNALRFVTDGQGAYTIVQGQRVFIEEGDFLITPKGLWHGHEHLGDEPMVWMDALDIPTVYSIAGTFFDHYPEQLEAPSVPDNYSELRYQGGMVRPLSDRYSAIAPLANFKWQRTVDALQGLRAFDADPYNAFGVEYINPSNGQTANPTMAAWMQFLPDGFHTKAQRHTHSSIYHVKEGSGYSIINGVRFDWTKGDYFVIPNWAWYEHCASQNTYLFSVNDLPIMERFDLEKQQPLETNNGYQEVKSEFAPVLV</sequence>
<dbReference type="Pfam" id="PF07883">
    <property type="entry name" value="Cupin_2"/>
    <property type="match status" value="2"/>
</dbReference>
<protein>
    <submittedName>
        <fullName evidence="4">Gentisate 1,2-dioxygenase</fullName>
        <ecNumber evidence="4">1.13.11.4</ecNumber>
    </submittedName>
</protein>
<dbReference type="PANTHER" id="PTHR41517">
    <property type="entry name" value="1,2-DIOXYGENASE PROTEIN-RELATED"/>
    <property type="match status" value="1"/>
</dbReference>
<dbReference type="AlphaFoldDB" id="A0A7X0HSN9"/>
<dbReference type="Proteomes" id="UP000531594">
    <property type="component" value="Unassembled WGS sequence"/>
</dbReference>
<evidence type="ECO:0000259" key="3">
    <source>
        <dbReference type="Pfam" id="PF07883"/>
    </source>
</evidence>
<evidence type="ECO:0000313" key="4">
    <source>
        <dbReference type="EMBL" id="MBB6446122.1"/>
    </source>
</evidence>
<comment type="caution">
    <text evidence="4">The sequence shown here is derived from an EMBL/GenBank/DDBJ whole genome shotgun (WGS) entry which is preliminary data.</text>
</comment>
<organism evidence="4 5">
    <name type="scientific">Bacillus benzoevorans</name>
    <dbReference type="NCBI Taxonomy" id="1456"/>
    <lineage>
        <taxon>Bacteria</taxon>
        <taxon>Bacillati</taxon>
        <taxon>Bacillota</taxon>
        <taxon>Bacilli</taxon>
        <taxon>Bacillales</taxon>
        <taxon>Bacillaceae</taxon>
        <taxon>Bacillus</taxon>
    </lineage>
</organism>
<reference evidence="4 5" key="1">
    <citation type="submission" date="2020-08" db="EMBL/GenBank/DDBJ databases">
        <title>Genomic Encyclopedia of Type Strains, Phase IV (KMG-IV): sequencing the most valuable type-strain genomes for metagenomic binning, comparative biology and taxonomic classification.</title>
        <authorList>
            <person name="Goeker M."/>
        </authorList>
    </citation>
    <scope>NUCLEOTIDE SEQUENCE [LARGE SCALE GENOMIC DNA]</scope>
    <source>
        <strain evidence="4 5">DSM 5391</strain>
    </source>
</reference>
<proteinExistence type="predicted"/>
<dbReference type="CDD" id="cd06992">
    <property type="entry name" value="cupin_GDO-like_C"/>
    <property type="match status" value="1"/>
</dbReference>
<feature type="domain" description="Cupin type-2" evidence="3">
    <location>
        <begin position="269"/>
        <end position="324"/>
    </location>
</feature>
<dbReference type="SUPFAM" id="SSF51182">
    <property type="entry name" value="RmlC-like cupins"/>
    <property type="match status" value="1"/>
</dbReference>